<reference evidence="9 10" key="1">
    <citation type="journal article" date="2014" name="BMC Genomics">
        <title>Comparative genome sequencing reveals chemotype-specific gene clusters in the toxigenic black mold Stachybotrys.</title>
        <authorList>
            <person name="Semeiks J."/>
            <person name="Borek D."/>
            <person name="Otwinowski Z."/>
            <person name="Grishin N.V."/>
        </authorList>
    </citation>
    <scope>NUCLEOTIDE SEQUENCE [LARGE SCALE GENOMIC DNA]</scope>
    <source>
        <strain evidence="9 10">IBT 40285</strain>
    </source>
</reference>
<dbReference type="Gene3D" id="1.20.1250.20">
    <property type="entry name" value="MFS general substrate transporter like domains"/>
    <property type="match status" value="1"/>
</dbReference>
<dbReference type="OrthoDB" id="3936150at2759"/>
<evidence type="ECO:0000256" key="7">
    <source>
        <dbReference type="SAM" id="Phobius"/>
    </source>
</evidence>
<feature type="region of interest" description="Disordered" evidence="6">
    <location>
        <begin position="1"/>
        <end position="45"/>
    </location>
</feature>
<feature type="transmembrane region" description="Helical" evidence="7">
    <location>
        <begin position="441"/>
        <end position="458"/>
    </location>
</feature>
<dbReference type="OMA" id="IFSMATT"/>
<dbReference type="PANTHER" id="PTHR23502">
    <property type="entry name" value="MAJOR FACILITATOR SUPERFAMILY"/>
    <property type="match status" value="1"/>
</dbReference>
<feature type="domain" description="Major facilitator superfamily (MFS) profile" evidence="8">
    <location>
        <begin position="119"/>
        <end position="554"/>
    </location>
</feature>
<feature type="transmembrane region" description="Helical" evidence="7">
    <location>
        <begin position="385"/>
        <end position="408"/>
    </location>
</feature>
<dbReference type="HOGENOM" id="CLU_008455_8_5_1"/>
<evidence type="ECO:0000313" key="9">
    <source>
        <dbReference type="EMBL" id="KFA66424.1"/>
    </source>
</evidence>
<evidence type="ECO:0000256" key="6">
    <source>
        <dbReference type="SAM" id="MobiDB-lite"/>
    </source>
</evidence>
<keyword evidence="5 7" id="KW-0472">Membrane</keyword>
<dbReference type="SUPFAM" id="SSF103473">
    <property type="entry name" value="MFS general substrate transporter"/>
    <property type="match status" value="1"/>
</dbReference>
<feature type="transmembrane region" description="Helical" evidence="7">
    <location>
        <begin position="464"/>
        <end position="485"/>
    </location>
</feature>
<feature type="compositionally biased region" description="Polar residues" evidence="6">
    <location>
        <begin position="1"/>
        <end position="13"/>
    </location>
</feature>
<feature type="compositionally biased region" description="Basic and acidic residues" evidence="6">
    <location>
        <begin position="17"/>
        <end position="45"/>
    </location>
</feature>
<dbReference type="FunFam" id="1.20.1250.20:FF:000172">
    <property type="entry name" value="MFS multidrug resistance transporter"/>
    <property type="match status" value="1"/>
</dbReference>
<dbReference type="InterPro" id="IPR011701">
    <property type="entry name" value="MFS"/>
</dbReference>
<comment type="subcellular location">
    <subcellularLocation>
        <location evidence="1">Membrane</location>
        <topology evidence="1">Multi-pass membrane protein</topology>
    </subcellularLocation>
</comment>
<keyword evidence="4 7" id="KW-1133">Transmembrane helix</keyword>
<organism evidence="9 10">
    <name type="scientific">Stachybotrys chlorohalonatus (strain IBT 40285)</name>
    <dbReference type="NCBI Taxonomy" id="1283841"/>
    <lineage>
        <taxon>Eukaryota</taxon>
        <taxon>Fungi</taxon>
        <taxon>Dikarya</taxon>
        <taxon>Ascomycota</taxon>
        <taxon>Pezizomycotina</taxon>
        <taxon>Sordariomycetes</taxon>
        <taxon>Hypocreomycetidae</taxon>
        <taxon>Hypocreales</taxon>
        <taxon>Stachybotryaceae</taxon>
        <taxon>Stachybotrys</taxon>
    </lineage>
</organism>
<dbReference type="PROSITE" id="PS50850">
    <property type="entry name" value="MFS"/>
    <property type="match status" value="1"/>
</dbReference>
<dbReference type="GO" id="GO:0005886">
    <property type="term" value="C:plasma membrane"/>
    <property type="evidence" value="ECO:0007669"/>
    <property type="project" value="TreeGrafter"/>
</dbReference>
<feature type="transmembrane region" description="Helical" evidence="7">
    <location>
        <begin position="340"/>
        <end position="365"/>
    </location>
</feature>
<sequence length="569" mass="62718">MASSAGPGNNGPQRGSAEVERPISIHSHDSHDSTSDKTKEKEVDDHVGEDLIHAATVGEPCGTPYGEPSLPPSRVSSHHSRPPVVIVPRAKRRGLLAGLAIIPEVERPYDYKRSTKWTITLTIALATTAAPLGSTIFYPALPTLSAELGATDTVANLSVAMYMLSMSIFPLWWSAFSERYGRRSIYLISFFLFLVFSIASALSTNIAMLVVFRICAGGSSASVQAVGAGTVADVWETFERGRAMGIFYLGPLLGPLIGPIVGGVLADSLGWQSNMWFCAIYALITWFLILLLLPETLVRPRVEEPIVNNLQRTTTLESAKAHTKRVAASLRRFFIDPMAVLLYLRFPPIQITVFLGAIAFAGLFIANVSIQQLFQEAPYNFNTTILGLLYIAPGLGYIITSVFGGRWIDRIMAREAKKANRYDENGRLIYLPEDRMRENMWLANTVYPLSLLVYGWTVQYGVQFMVPLISLFLFGASSMLVFSAATTMLTEFVRKKSSAGVAINNFVRNIFSCLGVVVAAPWVHAIGAGWVFTTICIFCLIFGFAAIFLLRRNAQKWRVEMDKALNDMK</sequence>
<dbReference type="GO" id="GO:0010509">
    <property type="term" value="P:intracellular polyamine homeostasis"/>
    <property type="evidence" value="ECO:0007669"/>
    <property type="project" value="TreeGrafter"/>
</dbReference>
<evidence type="ECO:0000313" key="10">
    <source>
        <dbReference type="Proteomes" id="UP000028524"/>
    </source>
</evidence>
<feature type="transmembrane region" description="Helical" evidence="7">
    <location>
        <begin position="185"/>
        <end position="204"/>
    </location>
</feature>
<evidence type="ECO:0000256" key="5">
    <source>
        <dbReference type="ARBA" id="ARBA00023136"/>
    </source>
</evidence>
<protein>
    <recommendedName>
        <fullName evidence="8">Major facilitator superfamily (MFS) profile domain-containing protein</fullName>
    </recommendedName>
</protein>
<feature type="transmembrane region" description="Helical" evidence="7">
    <location>
        <begin position="271"/>
        <end position="293"/>
    </location>
</feature>
<feature type="transmembrane region" description="Helical" evidence="7">
    <location>
        <begin position="530"/>
        <end position="550"/>
    </location>
</feature>
<keyword evidence="3 7" id="KW-0812">Transmembrane</keyword>
<dbReference type="InterPro" id="IPR020846">
    <property type="entry name" value="MFS_dom"/>
</dbReference>
<name>A0A084QR39_STAC4</name>
<dbReference type="InParanoid" id="A0A084QR39"/>
<dbReference type="EMBL" id="KL660461">
    <property type="protein sequence ID" value="KFA66424.1"/>
    <property type="molecule type" value="Genomic_DNA"/>
</dbReference>
<feature type="transmembrane region" description="Helical" evidence="7">
    <location>
        <begin position="506"/>
        <end position="524"/>
    </location>
</feature>
<dbReference type="CDD" id="cd17323">
    <property type="entry name" value="MFS_Tpo1_MDR_like"/>
    <property type="match status" value="1"/>
</dbReference>
<evidence type="ECO:0000256" key="3">
    <source>
        <dbReference type="ARBA" id="ARBA00022692"/>
    </source>
</evidence>
<evidence type="ECO:0000256" key="2">
    <source>
        <dbReference type="ARBA" id="ARBA00022448"/>
    </source>
</evidence>
<keyword evidence="10" id="KW-1185">Reference proteome</keyword>
<dbReference type="FunCoup" id="A0A084QR39">
    <property type="interactions" value="19"/>
</dbReference>
<dbReference type="AlphaFoldDB" id="A0A084QR39"/>
<dbReference type="GO" id="GO:0015203">
    <property type="term" value="F:polyamine transmembrane transporter activity"/>
    <property type="evidence" value="ECO:0007669"/>
    <property type="project" value="TreeGrafter"/>
</dbReference>
<feature type="transmembrane region" description="Helical" evidence="7">
    <location>
        <begin position="117"/>
        <end position="141"/>
    </location>
</feature>
<feature type="transmembrane region" description="Helical" evidence="7">
    <location>
        <begin position="153"/>
        <end position="173"/>
    </location>
</feature>
<feature type="transmembrane region" description="Helical" evidence="7">
    <location>
        <begin position="210"/>
        <end position="234"/>
    </location>
</feature>
<gene>
    <name evidence="9" type="ORF">S40285_01260</name>
</gene>
<dbReference type="InterPro" id="IPR036259">
    <property type="entry name" value="MFS_trans_sf"/>
</dbReference>
<evidence type="ECO:0000256" key="4">
    <source>
        <dbReference type="ARBA" id="ARBA00022989"/>
    </source>
</evidence>
<accession>A0A084QR39</accession>
<evidence type="ECO:0000259" key="8">
    <source>
        <dbReference type="PROSITE" id="PS50850"/>
    </source>
</evidence>
<evidence type="ECO:0000256" key="1">
    <source>
        <dbReference type="ARBA" id="ARBA00004141"/>
    </source>
</evidence>
<dbReference type="Pfam" id="PF07690">
    <property type="entry name" value="MFS_1"/>
    <property type="match status" value="1"/>
</dbReference>
<keyword evidence="2" id="KW-0813">Transport</keyword>
<proteinExistence type="predicted"/>
<dbReference type="STRING" id="1283841.A0A084QR39"/>
<feature type="transmembrane region" description="Helical" evidence="7">
    <location>
        <begin position="246"/>
        <end position="265"/>
    </location>
</feature>
<dbReference type="PANTHER" id="PTHR23502:SF5">
    <property type="entry name" value="QUINIDINE RESISTANCE PROTEIN 3"/>
    <property type="match status" value="1"/>
</dbReference>
<dbReference type="Proteomes" id="UP000028524">
    <property type="component" value="Unassembled WGS sequence"/>
</dbReference>
<feature type="region of interest" description="Disordered" evidence="6">
    <location>
        <begin position="57"/>
        <end position="81"/>
    </location>
</feature>